<evidence type="ECO:0008006" key="2">
    <source>
        <dbReference type="Google" id="ProtNLM"/>
    </source>
</evidence>
<dbReference type="EMBL" id="PP750868">
    <property type="protein sequence ID" value="XBM95159.1"/>
    <property type="molecule type" value="Genomic_DNA"/>
</dbReference>
<protein>
    <recommendedName>
        <fullName evidence="2">Tail assembly chaperone</fullName>
    </recommendedName>
</protein>
<proteinExistence type="predicted"/>
<name>A0AAU7GYG9_9CAUD</name>
<evidence type="ECO:0000313" key="1">
    <source>
        <dbReference type="EMBL" id="XBM95159.1"/>
    </source>
</evidence>
<dbReference type="Pfam" id="PF23803">
    <property type="entry name" value="Phage_TAC_17"/>
    <property type="match status" value="1"/>
</dbReference>
<reference evidence="1" key="1">
    <citation type="submission" date="2024-05" db="EMBL/GenBank/DDBJ databases">
        <title>Isolation and characterization of the new Streptomyces phages Kamino, Geonosis, Abafar and Scarif infecting a broad range of host species.</title>
        <authorList>
            <person name="Rackow B."/>
            <person name="Rolland C."/>
            <person name="Mohnen I."/>
            <person name="Wittmann J."/>
            <person name="Muesken M."/>
            <person name="Overmann J."/>
            <person name="Frunzke J."/>
        </authorList>
    </citation>
    <scope>NUCLEOTIDE SEQUENCE</scope>
</reference>
<dbReference type="InterPro" id="IPR057005">
    <property type="entry name" value="Phage_TAC_17"/>
</dbReference>
<sequence>MPAVKKTISYIDLDGVPQSVDWWFSLGKTDGIEMDLAHMDNPGEYLDEIMRNQNTRNLLDVWKELLFHAVAKREGNYLVKNEQVLAEFVGSGAYEAFYEEIAQSEDAGAAFFMSIMPEDVRAKAQNEHQQGKREYTNQELLEMTDEAFYAAAGTDRVQDMDKRFLQLAMQRKLNQAA</sequence>
<organism evidence="1">
    <name type="scientific">Streptomyces phage Scarif</name>
    <dbReference type="NCBI Taxonomy" id="3158858"/>
    <lineage>
        <taxon>Viruses</taxon>
        <taxon>Duplodnaviria</taxon>
        <taxon>Heunggongvirae</taxon>
        <taxon>Uroviricota</taxon>
        <taxon>Caudoviricetes</taxon>
    </lineage>
</organism>
<accession>A0AAU7GYG9</accession>
<gene>
    <name evidence="1" type="ORF">Scarif_00050</name>
</gene>